<dbReference type="CDD" id="cd02440">
    <property type="entry name" value="AdoMet_MTases"/>
    <property type="match status" value="1"/>
</dbReference>
<sequence length="243" mass="26367">MKVNAGRDAGDPADVPAAFDEGAPTYDKLVDSNPGYHEHLRISAQRMRLPDDGRGLRLLDAGCGTGASTAALLSVAPHAEIVGVDGSEGMLAEARAKPWPDSVRFVHSRIEDLAAAGVGGPFDGIFAAYLIRNLPDPDAQLREFRALLRPGATLAVHEYSVRDSRLATAVWNAVCATIIIPSGRLRSGDASLYRYLRRSVNHFDGAAEFRDRLRRNGFTAVHSETMPGWQRNIVHTFLAEAPR</sequence>
<keyword evidence="2" id="KW-0808">Transferase</keyword>
<dbReference type="Proteomes" id="UP000053707">
    <property type="component" value="Unassembled WGS sequence"/>
</dbReference>
<keyword evidence="2" id="KW-0489">Methyltransferase</keyword>
<accession>A0A101A3K3</accession>
<dbReference type="PANTHER" id="PTHR43861">
    <property type="entry name" value="TRANS-ACONITATE 2-METHYLTRANSFERASE-RELATED"/>
    <property type="match status" value="1"/>
</dbReference>
<proteinExistence type="predicted"/>
<dbReference type="SUPFAM" id="SSF53335">
    <property type="entry name" value="S-adenosyl-L-methionine-dependent methyltransferases"/>
    <property type="match status" value="1"/>
</dbReference>
<dbReference type="GO" id="GO:0008168">
    <property type="term" value="F:methyltransferase activity"/>
    <property type="evidence" value="ECO:0007669"/>
    <property type="project" value="UniProtKB-KW"/>
</dbReference>
<dbReference type="AlphaFoldDB" id="A0A101A3K3"/>
<keyword evidence="3" id="KW-1185">Reference proteome</keyword>
<dbReference type="InterPro" id="IPR029063">
    <property type="entry name" value="SAM-dependent_MTases_sf"/>
</dbReference>
<organism evidence="2 3">
    <name type="scientific">Mycobacterium lehmannii</name>
    <dbReference type="NCBI Taxonomy" id="2048550"/>
    <lineage>
        <taxon>Bacteria</taxon>
        <taxon>Bacillati</taxon>
        <taxon>Actinomycetota</taxon>
        <taxon>Actinomycetes</taxon>
        <taxon>Mycobacteriales</taxon>
        <taxon>Mycobacteriaceae</taxon>
        <taxon>Mycobacterium</taxon>
    </lineage>
</organism>
<dbReference type="RefSeq" id="WP_064398553.1">
    <property type="nucleotide sequence ID" value="NZ_LQIR01000034.1"/>
</dbReference>
<dbReference type="EMBL" id="LQIR01000034">
    <property type="protein sequence ID" value="KUI12388.1"/>
    <property type="molecule type" value="Genomic_DNA"/>
</dbReference>
<protein>
    <submittedName>
        <fullName evidence="2">Ubiquinone biosynthesis methyltransferase UbiE</fullName>
    </submittedName>
</protein>
<dbReference type="Pfam" id="PF01209">
    <property type="entry name" value="Ubie_methyltran"/>
    <property type="match status" value="1"/>
</dbReference>
<evidence type="ECO:0000313" key="3">
    <source>
        <dbReference type="Proteomes" id="UP000053707"/>
    </source>
</evidence>
<feature type="region of interest" description="Disordered" evidence="1">
    <location>
        <begin position="1"/>
        <end position="21"/>
    </location>
</feature>
<evidence type="ECO:0000256" key="1">
    <source>
        <dbReference type="SAM" id="MobiDB-lite"/>
    </source>
</evidence>
<reference evidence="2 3" key="1">
    <citation type="submission" date="2016-01" db="EMBL/GenBank/DDBJ databases">
        <authorList>
            <consortium name="TB Trials Study Group"/>
            <person name="Sutton G."/>
            <person name="Brinkac L."/>
            <person name="Sanka R."/>
            <person name="Adams M."/>
            <person name="Lau E.L."/>
            <person name="Macaden R."/>
            <person name="Grewal H.M.S."/>
        </authorList>
    </citation>
    <scope>NUCLEOTIDE SEQUENCE [LARGE SCALE GENOMIC DNA]</scope>
    <source>
        <strain evidence="2 3">IS-1744</strain>
    </source>
</reference>
<dbReference type="Gene3D" id="3.40.50.150">
    <property type="entry name" value="Vaccinia Virus protein VP39"/>
    <property type="match status" value="1"/>
</dbReference>
<name>A0A101A3K3_9MYCO</name>
<dbReference type="PANTHER" id="PTHR43861:SF1">
    <property type="entry name" value="TRANS-ACONITATE 2-METHYLTRANSFERASE"/>
    <property type="match status" value="1"/>
</dbReference>
<comment type="caution">
    <text evidence="2">The sequence shown here is derived from an EMBL/GenBank/DDBJ whole genome shotgun (WGS) entry which is preliminary data.</text>
</comment>
<evidence type="ECO:0000313" key="2">
    <source>
        <dbReference type="EMBL" id="KUI12388.1"/>
    </source>
</evidence>
<dbReference type="GO" id="GO:0032259">
    <property type="term" value="P:methylation"/>
    <property type="evidence" value="ECO:0007669"/>
    <property type="project" value="UniProtKB-KW"/>
</dbReference>
<keyword evidence="2" id="KW-0830">Ubiquinone</keyword>
<gene>
    <name evidence="2" type="ORF">AU192_20255</name>
</gene>